<dbReference type="AlphaFoldDB" id="A0A7L9U4Z3"/>
<protein>
    <submittedName>
        <fullName evidence="2">Uncharacterized protein</fullName>
    </submittedName>
</protein>
<organism evidence="2 3">
    <name type="scientific">Massilia litorea</name>
    <dbReference type="NCBI Taxonomy" id="2769491"/>
    <lineage>
        <taxon>Bacteria</taxon>
        <taxon>Pseudomonadati</taxon>
        <taxon>Pseudomonadota</taxon>
        <taxon>Betaproteobacteria</taxon>
        <taxon>Burkholderiales</taxon>
        <taxon>Oxalobacteraceae</taxon>
        <taxon>Telluria group</taxon>
        <taxon>Massilia</taxon>
    </lineage>
</organism>
<dbReference type="RefSeq" id="WP_193686402.1">
    <property type="nucleotide sequence ID" value="NZ_CP062941.1"/>
</dbReference>
<evidence type="ECO:0000313" key="2">
    <source>
        <dbReference type="EMBL" id="QOL49362.1"/>
    </source>
</evidence>
<evidence type="ECO:0000313" key="3">
    <source>
        <dbReference type="Proteomes" id="UP000593875"/>
    </source>
</evidence>
<dbReference type="Proteomes" id="UP000593875">
    <property type="component" value="Chromosome"/>
</dbReference>
<sequence>MLLRTLKAFAAAGKCAVIFAPIFFLFLFSTILMVGGDGTAPGVTHLSAAILGNTAKLLGIASEGAVFFVVLFWSLVVYVFAFLYATMFPGNLNDNDQKTESQKSSKVAVLSIVAFVAGSLSLIAGNQNKINAEDEKRRALDFVKQNETVMQEVGGNGKVDLVSYTTARNGSVTYDIGVYGTKTIYAIVVASRNSGTSNFTLACTTPLYMGQRDPFKPCKQ</sequence>
<keyword evidence="1" id="KW-1133">Transmembrane helix</keyword>
<proteinExistence type="predicted"/>
<accession>A0A7L9U4Z3</accession>
<keyword evidence="1" id="KW-0472">Membrane</keyword>
<feature type="transmembrane region" description="Helical" evidence="1">
    <location>
        <begin position="12"/>
        <end position="34"/>
    </location>
</feature>
<keyword evidence="3" id="KW-1185">Reference proteome</keyword>
<feature type="transmembrane region" description="Helical" evidence="1">
    <location>
        <begin position="65"/>
        <end position="86"/>
    </location>
</feature>
<gene>
    <name evidence="2" type="ORF">LPB04_21070</name>
</gene>
<name>A0A7L9U4Z3_9BURK</name>
<keyword evidence="1" id="KW-0812">Transmembrane</keyword>
<reference evidence="2 3" key="1">
    <citation type="submission" date="2020-10" db="EMBL/GenBank/DDBJ databases">
        <title>Genome sequencing of Massilia sp. LPB0304.</title>
        <authorList>
            <person name="Kim J."/>
        </authorList>
    </citation>
    <scope>NUCLEOTIDE SEQUENCE [LARGE SCALE GENOMIC DNA]</scope>
    <source>
        <strain evidence="2 3">LPB0304</strain>
    </source>
</reference>
<feature type="transmembrane region" description="Helical" evidence="1">
    <location>
        <begin position="107"/>
        <end position="125"/>
    </location>
</feature>
<dbReference type="KEGG" id="mlir:LPB04_21070"/>
<evidence type="ECO:0000256" key="1">
    <source>
        <dbReference type="SAM" id="Phobius"/>
    </source>
</evidence>
<dbReference type="EMBL" id="CP062941">
    <property type="protein sequence ID" value="QOL49362.1"/>
    <property type="molecule type" value="Genomic_DNA"/>
</dbReference>